<keyword evidence="1" id="KW-1133">Transmembrane helix</keyword>
<dbReference type="Pfam" id="PF11151">
    <property type="entry name" value="DUF2929"/>
    <property type="match status" value="1"/>
</dbReference>
<protein>
    <recommendedName>
        <fullName evidence="4">DUF2929 domain-containing protein</fullName>
    </recommendedName>
</protein>
<dbReference type="Proteomes" id="UP000189941">
    <property type="component" value="Unassembled WGS sequence"/>
</dbReference>
<gene>
    <name evidence="2" type="ORF">SAMN02746011_00774</name>
</gene>
<evidence type="ECO:0000313" key="3">
    <source>
        <dbReference type="Proteomes" id="UP000189941"/>
    </source>
</evidence>
<keyword evidence="3" id="KW-1185">Reference proteome</keyword>
<dbReference type="InterPro" id="IPR021324">
    <property type="entry name" value="DUF2929"/>
</dbReference>
<proteinExistence type="predicted"/>
<dbReference type="OrthoDB" id="2139526at2"/>
<evidence type="ECO:0000313" key="2">
    <source>
        <dbReference type="EMBL" id="SJZ43480.1"/>
    </source>
</evidence>
<dbReference type="EMBL" id="FUWO01000005">
    <property type="protein sequence ID" value="SJZ43480.1"/>
    <property type="molecule type" value="Genomic_DNA"/>
</dbReference>
<name>A0A1T4KM64_9LACT</name>
<feature type="transmembrane region" description="Helical" evidence="1">
    <location>
        <begin position="33"/>
        <end position="52"/>
    </location>
</feature>
<keyword evidence="1" id="KW-0812">Transmembrane</keyword>
<reference evidence="3" key="1">
    <citation type="submission" date="2017-02" db="EMBL/GenBank/DDBJ databases">
        <authorList>
            <person name="Varghese N."/>
            <person name="Submissions S."/>
        </authorList>
    </citation>
    <scope>NUCLEOTIDE SEQUENCE [LARGE SCALE GENOMIC DNA]</scope>
    <source>
        <strain evidence="3">DSM 15739</strain>
    </source>
</reference>
<organism evidence="2 3">
    <name type="scientific">Globicatella sulfidifaciens DSM 15739</name>
    <dbReference type="NCBI Taxonomy" id="1121925"/>
    <lineage>
        <taxon>Bacteria</taxon>
        <taxon>Bacillati</taxon>
        <taxon>Bacillota</taxon>
        <taxon>Bacilli</taxon>
        <taxon>Lactobacillales</taxon>
        <taxon>Aerococcaceae</taxon>
        <taxon>Globicatella</taxon>
    </lineage>
</organism>
<sequence>MKYIVTLVWAFILGQVAYYLGSQLTTAAYDFKSASILGIVIAITVFIIAPILKQEPQHDH</sequence>
<dbReference type="AlphaFoldDB" id="A0A1T4KM64"/>
<evidence type="ECO:0008006" key="4">
    <source>
        <dbReference type="Google" id="ProtNLM"/>
    </source>
</evidence>
<accession>A0A1T4KM64</accession>
<keyword evidence="1" id="KW-0472">Membrane</keyword>
<evidence type="ECO:0000256" key="1">
    <source>
        <dbReference type="SAM" id="Phobius"/>
    </source>
</evidence>
<dbReference type="RefSeq" id="WP_078755571.1">
    <property type="nucleotide sequence ID" value="NZ_FUWO01000005.1"/>
</dbReference>